<dbReference type="EMBL" id="RIBZ01000139">
    <property type="protein sequence ID" value="RNG30423.1"/>
    <property type="molecule type" value="Genomic_DNA"/>
</dbReference>
<feature type="region of interest" description="Disordered" evidence="1">
    <location>
        <begin position="1"/>
        <end position="27"/>
    </location>
</feature>
<feature type="compositionally biased region" description="Polar residues" evidence="1">
    <location>
        <begin position="1"/>
        <end position="10"/>
    </location>
</feature>
<sequence>MPTGTSSQASEGDEPEEPQPDREDRSIRKQVIEVSIQMAGSATAAAIGDLIGQLLAKLIGV</sequence>
<reference evidence="2 3" key="1">
    <citation type="submission" date="2018-11" db="EMBL/GenBank/DDBJ databases">
        <title>The Potential of Streptomyces as Biocontrol Agents against the Tomato grey mould, Botrytis cinerea (Gray mold) Frontiers in Microbiology.</title>
        <authorList>
            <person name="Li D."/>
        </authorList>
    </citation>
    <scope>NUCLEOTIDE SEQUENCE [LARGE SCALE GENOMIC DNA]</scope>
    <source>
        <strain evidence="2 3">NEAU-LD23</strain>
    </source>
</reference>
<keyword evidence="3" id="KW-1185">Reference proteome</keyword>
<protein>
    <submittedName>
        <fullName evidence="2">Uncharacterized protein</fullName>
    </submittedName>
</protein>
<name>A0A3M8WQT7_9ACTN</name>
<gene>
    <name evidence="2" type="ORF">EEJ42_10570</name>
</gene>
<dbReference type="AlphaFoldDB" id="A0A3M8WQT7"/>
<evidence type="ECO:0000313" key="3">
    <source>
        <dbReference type="Proteomes" id="UP000275401"/>
    </source>
</evidence>
<evidence type="ECO:0000256" key="1">
    <source>
        <dbReference type="SAM" id="MobiDB-lite"/>
    </source>
</evidence>
<dbReference type="RefSeq" id="WP_123099701.1">
    <property type="nucleotide sequence ID" value="NZ_RIBZ01000139.1"/>
</dbReference>
<evidence type="ECO:0000313" key="2">
    <source>
        <dbReference type="EMBL" id="RNG30423.1"/>
    </source>
</evidence>
<organism evidence="2 3">
    <name type="scientific">Streptomyces botrytidirepellens</name>
    <dbReference type="NCBI Taxonomy" id="2486417"/>
    <lineage>
        <taxon>Bacteria</taxon>
        <taxon>Bacillati</taxon>
        <taxon>Actinomycetota</taxon>
        <taxon>Actinomycetes</taxon>
        <taxon>Kitasatosporales</taxon>
        <taxon>Streptomycetaceae</taxon>
        <taxon>Streptomyces</taxon>
    </lineage>
</organism>
<accession>A0A3M8WQT7</accession>
<comment type="caution">
    <text evidence="2">The sequence shown here is derived from an EMBL/GenBank/DDBJ whole genome shotgun (WGS) entry which is preliminary data.</text>
</comment>
<dbReference type="Proteomes" id="UP000275401">
    <property type="component" value="Unassembled WGS sequence"/>
</dbReference>
<proteinExistence type="predicted"/>